<evidence type="ECO:0008006" key="5">
    <source>
        <dbReference type="Google" id="ProtNLM"/>
    </source>
</evidence>
<dbReference type="PANTHER" id="PTHR23035">
    <property type="entry name" value="CILIA- AND FLAGELLA-ASSOCIATED PROTEIN 97-RELATED"/>
    <property type="match status" value="1"/>
</dbReference>
<dbReference type="InterPro" id="IPR038791">
    <property type="entry name" value="Cfap97/Hemingway"/>
</dbReference>
<dbReference type="GO" id="GO:0007283">
    <property type="term" value="P:spermatogenesis"/>
    <property type="evidence" value="ECO:0007669"/>
    <property type="project" value="TreeGrafter"/>
</dbReference>
<feature type="region of interest" description="Disordered" evidence="2">
    <location>
        <begin position="312"/>
        <end position="336"/>
    </location>
</feature>
<feature type="compositionally biased region" description="Low complexity" evidence="2">
    <location>
        <begin position="397"/>
        <end position="430"/>
    </location>
</feature>
<comment type="similarity">
    <text evidence="1">Belongs to the CFAP97 family.</text>
</comment>
<dbReference type="AlphaFoldDB" id="A0A8X6NLX8"/>
<dbReference type="Pfam" id="PF13879">
    <property type="entry name" value="Hmw_CFAP97"/>
    <property type="match status" value="1"/>
</dbReference>
<proteinExistence type="inferred from homology"/>
<dbReference type="OrthoDB" id="515313at2759"/>
<sequence>MSLRVGLGASQADLDVQGEIDFDFFEASDSTNDSNKNASADLSNAVKSSEYYSASVVSNGLSKKSYSFNSDLKHAESDPCSLNGGESCSSRNYSKPLITVSCDDATGVIQKTTIETIIPTPFTYKENKCGKISPSGVRKGKKALSPYLKSKVFKDDHEISDDSSISSMSSESLSSVSEDSFELNESDSMTDVSSLASPYNCYSPTLGDQNVKPEKLTKPVGKGLKKEGVKFTDDVDKQQCAKCNNIDFHELVNAMNRLKMKQNVSPICAAKCKSPVISHNANCRKNFSFSNAEVRKIDHDNQVLLKKIVAQQNRPKSNHLSSTQVRSSSAVNRQRHQRQIEFENLALLKRLESTKASRNLSRSLLLRDYDRRTSGVLSRASSRSSYPTSCQSSLRNSAVTSGRSSSISIKSSNSSSHTSLFRSHSASANT</sequence>
<organism evidence="3 4">
    <name type="scientific">Nephila pilipes</name>
    <name type="common">Giant wood spider</name>
    <name type="synonym">Nephila maculata</name>
    <dbReference type="NCBI Taxonomy" id="299642"/>
    <lineage>
        <taxon>Eukaryota</taxon>
        <taxon>Metazoa</taxon>
        <taxon>Ecdysozoa</taxon>
        <taxon>Arthropoda</taxon>
        <taxon>Chelicerata</taxon>
        <taxon>Arachnida</taxon>
        <taxon>Araneae</taxon>
        <taxon>Araneomorphae</taxon>
        <taxon>Entelegynae</taxon>
        <taxon>Araneoidea</taxon>
        <taxon>Nephilidae</taxon>
        <taxon>Nephila</taxon>
    </lineage>
</organism>
<reference evidence="3" key="1">
    <citation type="submission" date="2020-08" db="EMBL/GenBank/DDBJ databases">
        <title>Multicomponent nature underlies the extraordinary mechanical properties of spider dragline silk.</title>
        <authorList>
            <person name="Kono N."/>
            <person name="Nakamura H."/>
            <person name="Mori M."/>
            <person name="Yoshida Y."/>
            <person name="Ohtoshi R."/>
            <person name="Malay A.D."/>
            <person name="Moran D.A.P."/>
            <person name="Tomita M."/>
            <person name="Numata K."/>
            <person name="Arakawa K."/>
        </authorList>
    </citation>
    <scope>NUCLEOTIDE SEQUENCE</scope>
</reference>
<protein>
    <recommendedName>
        <fullName evidence="5">Cilia- and flagella-associated protein 97</fullName>
    </recommendedName>
</protein>
<dbReference type="InterPro" id="IPR029488">
    <property type="entry name" value="Hmw/CFAP97"/>
</dbReference>
<evidence type="ECO:0000313" key="4">
    <source>
        <dbReference type="Proteomes" id="UP000887013"/>
    </source>
</evidence>
<keyword evidence="4" id="KW-1185">Reference proteome</keyword>
<gene>
    <name evidence="3" type="ORF">NPIL_274691</name>
</gene>
<dbReference type="PANTHER" id="PTHR23035:SF1">
    <property type="entry name" value="CILIA- AND FLAGELLA-ASSOCIATED PROTEIN 97"/>
    <property type="match status" value="1"/>
</dbReference>
<evidence type="ECO:0000256" key="2">
    <source>
        <dbReference type="SAM" id="MobiDB-lite"/>
    </source>
</evidence>
<feature type="compositionally biased region" description="Polar residues" evidence="2">
    <location>
        <begin position="312"/>
        <end position="332"/>
    </location>
</feature>
<accession>A0A8X6NLX8</accession>
<feature type="compositionally biased region" description="Low complexity" evidence="2">
    <location>
        <begin position="376"/>
        <end position="389"/>
    </location>
</feature>
<evidence type="ECO:0000313" key="3">
    <source>
        <dbReference type="EMBL" id="GFT22836.1"/>
    </source>
</evidence>
<feature type="region of interest" description="Disordered" evidence="2">
    <location>
        <begin position="376"/>
        <end position="430"/>
    </location>
</feature>
<evidence type="ECO:0000256" key="1">
    <source>
        <dbReference type="ARBA" id="ARBA00008315"/>
    </source>
</evidence>
<dbReference type="Proteomes" id="UP000887013">
    <property type="component" value="Unassembled WGS sequence"/>
</dbReference>
<name>A0A8X6NLX8_NEPPI</name>
<comment type="caution">
    <text evidence="3">The sequence shown here is derived from an EMBL/GenBank/DDBJ whole genome shotgun (WGS) entry which is preliminary data.</text>
</comment>
<dbReference type="EMBL" id="BMAW01106157">
    <property type="protein sequence ID" value="GFT22836.1"/>
    <property type="molecule type" value="Genomic_DNA"/>
</dbReference>